<comment type="similarity">
    <text evidence="1">Belongs to the UreD family.</text>
</comment>
<dbReference type="PANTHER" id="PTHR33643:SF1">
    <property type="entry name" value="UREASE ACCESSORY PROTEIN D"/>
    <property type="match status" value="1"/>
</dbReference>
<dbReference type="PANTHER" id="PTHR33643">
    <property type="entry name" value="UREASE ACCESSORY PROTEIN D"/>
    <property type="match status" value="1"/>
</dbReference>
<proteinExistence type="inferred from homology"/>
<name>A0ABM0LZZ1_SACKO</name>
<evidence type="ECO:0000313" key="4">
    <source>
        <dbReference type="RefSeq" id="XP_006813332.1"/>
    </source>
</evidence>
<dbReference type="RefSeq" id="XP_006813332.1">
    <property type="nucleotide sequence ID" value="XM_006813269.1"/>
</dbReference>
<keyword evidence="2" id="KW-0143">Chaperone</keyword>
<gene>
    <name evidence="4" type="primary">LOC100369951</name>
</gene>
<dbReference type="InterPro" id="IPR002669">
    <property type="entry name" value="UreD"/>
</dbReference>
<evidence type="ECO:0000256" key="1">
    <source>
        <dbReference type="ARBA" id="ARBA00007177"/>
    </source>
</evidence>
<dbReference type="GeneID" id="100369951"/>
<organism evidence="3 4">
    <name type="scientific">Saccoglossus kowalevskii</name>
    <name type="common">Acorn worm</name>
    <dbReference type="NCBI Taxonomy" id="10224"/>
    <lineage>
        <taxon>Eukaryota</taxon>
        <taxon>Metazoa</taxon>
        <taxon>Hemichordata</taxon>
        <taxon>Enteropneusta</taxon>
        <taxon>Harrimaniidae</taxon>
        <taxon>Saccoglossus</taxon>
    </lineage>
</organism>
<sequence length="160" mass="17593">MQGFEITEDLLSKEDDQLNARPCVTGIAQFHPKAESNEADCYGNRKSYVCKLYFTYPLKLMVPKYAGSSNTQWLYPITYGGGLVAGDHIDLDVTVGDGCSVLITTQGSTKVYKSVNNLISMQGIDAKVNNGGLLAILPDPVVCYQNARYAQTQVWLIETQ</sequence>
<feature type="non-terminal residue" evidence="4">
    <location>
        <position position="160"/>
    </location>
</feature>
<protein>
    <submittedName>
        <fullName evidence="4">Urease accessory protein D-like</fullName>
    </submittedName>
</protein>
<dbReference type="Pfam" id="PF01774">
    <property type="entry name" value="UreD"/>
    <property type="match status" value="1"/>
</dbReference>
<dbReference type="Proteomes" id="UP000694865">
    <property type="component" value="Unplaced"/>
</dbReference>
<reference evidence="4" key="1">
    <citation type="submission" date="2025-08" db="UniProtKB">
        <authorList>
            <consortium name="RefSeq"/>
        </authorList>
    </citation>
    <scope>IDENTIFICATION</scope>
    <source>
        <tissue evidence="4">Testes</tissue>
    </source>
</reference>
<keyword evidence="3" id="KW-1185">Reference proteome</keyword>
<evidence type="ECO:0000256" key="2">
    <source>
        <dbReference type="ARBA" id="ARBA00023186"/>
    </source>
</evidence>
<evidence type="ECO:0000313" key="3">
    <source>
        <dbReference type="Proteomes" id="UP000694865"/>
    </source>
</evidence>
<accession>A0ABM0LZZ1</accession>